<name>A0A645EGR4_9ZZZZ</name>
<evidence type="ECO:0000313" key="2">
    <source>
        <dbReference type="EMBL" id="MPN01205.1"/>
    </source>
</evidence>
<keyword evidence="1" id="KW-0812">Transmembrane</keyword>
<accession>A0A645EGR4</accession>
<comment type="caution">
    <text evidence="2">The sequence shown here is derived from an EMBL/GenBank/DDBJ whole genome shotgun (WGS) entry which is preliminary data.</text>
</comment>
<feature type="transmembrane region" description="Helical" evidence="1">
    <location>
        <begin position="21"/>
        <end position="40"/>
    </location>
</feature>
<proteinExistence type="predicted"/>
<sequence>MEERIITAINRKSKRAVLNQSPIAVFPYFFVLIISLPPTFQFSFLNLYAKNNVPEILNVYFLLDPHDYETNVYSH</sequence>
<reference evidence="2" key="1">
    <citation type="submission" date="2019-08" db="EMBL/GenBank/DDBJ databases">
        <authorList>
            <person name="Kucharzyk K."/>
            <person name="Murdoch R.W."/>
            <person name="Higgins S."/>
            <person name="Loffler F."/>
        </authorList>
    </citation>
    <scope>NUCLEOTIDE SEQUENCE</scope>
</reference>
<keyword evidence="1" id="KW-1133">Transmembrane helix</keyword>
<protein>
    <submittedName>
        <fullName evidence="2">Uncharacterized protein</fullName>
    </submittedName>
</protein>
<evidence type="ECO:0000256" key="1">
    <source>
        <dbReference type="SAM" id="Phobius"/>
    </source>
</evidence>
<organism evidence="2">
    <name type="scientific">bioreactor metagenome</name>
    <dbReference type="NCBI Taxonomy" id="1076179"/>
    <lineage>
        <taxon>unclassified sequences</taxon>
        <taxon>metagenomes</taxon>
        <taxon>ecological metagenomes</taxon>
    </lineage>
</organism>
<dbReference type="AlphaFoldDB" id="A0A645EGR4"/>
<dbReference type="EMBL" id="VSSQ01047229">
    <property type="protein sequence ID" value="MPN01205.1"/>
    <property type="molecule type" value="Genomic_DNA"/>
</dbReference>
<keyword evidence="1" id="KW-0472">Membrane</keyword>
<gene>
    <name evidence="2" type="ORF">SDC9_148411</name>
</gene>